<dbReference type="OrthoDB" id="434939at2759"/>
<dbReference type="Proteomes" id="UP000515123">
    <property type="component" value="Linkage group 10"/>
</dbReference>
<dbReference type="InterPro" id="IPR042470">
    <property type="entry name" value="RMI1_N_C_sf"/>
</dbReference>
<dbReference type="InterPro" id="IPR013894">
    <property type="entry name" value="RMI1_OB"/>
</dbReference>
<dbReference type="Pfam" id="PF08585">
    <property type="entry name" value="RMI1_N_C"/>
    <property type="match status" value="1"/>
</dbReference>
<reference evidence="6" key="2">
    <citation type="submission" date="2025-08" db="UniProtKB">
        <authorList>
            <consortium name="RefSeq"/>
        </authorList>
    </citation>
    <scope>IDENTIFICATION</scope>
    <source>
        <tissue evidence="6">Leaf</tissue>
    </source>
</reference>
<sequence>MHSVEEEKVLETLASRGWRFRDLDEIRALIRTHESPSSSSSPSPSPSSSSSSMAMDSIESELLNMDLRSFGGKSLPDPSPLKKSSHIQGPLILQVVSVRDIYQSSIDASFRDSNRQRRLLRFRLTDGHAEVTAIEYAPIPSITEEIIPGTKVRLEKKIPIHSGILLLNPKVVTVLGGLVQFLYEEWQMSQKYSVFSRLSQRLSNNDDGVGPPPFEKLQIDAHPYNASQQQRIRDSDVRKVERSQGYQLVGESRNSNKSKEEKAAGDLKTDSMMNKVDDKHAEARPKEGRGGEFRGGAHKDEHVQLWRSQRREGGRKKRFQRKGKRKRKGEGKGQKKILIAVYTLNL</sequence>
<comment type="subcellular location">
    <subcellularLocation>
        <location evidence="1">Nucleus</location>
    </subcellularLocation>
</comment>
<keyword evidence="2" id="KW-0539">Nucleus</keyword>
<evidence type="ECO:0000313" key="6">
    <source>
        <dbReference type="RefSeq" id="XP_020097238.1"/>
    </source>
</evidence>
<reference evidence="5" key="1">
    <citation type="journal article" date="2015" name="Nat. Genet.">
        <title>The pineapple genome and the evolution of CAM photosynthesis.</title>
        <authorList>
            <person name="Ming R."/>
            <person name="VanBuren R."/>
            <person name="Wai C.M."/>
            <person name="Tang H."/>
            <person name="Schatz M.C."/>
            <person name="Bowers J.E."/>
            <person name="Lyons E."/>
            <person name="Wang M.L."/>
            <person name="Chen J."/>
            <person name="Biggers E."/>
            <person name="Zhang J."/>
            <person name="Huang L."/>
            <person name="Zhang L."/>
            <person name="Miao W."/>
            <person name="Zhang J."/>
            <person name="Ye Z."/>
            <person name="Miao C."/>
            <person name="Lin Z."/>
            <person name="Wang H."/>
            <person name="Zhou H."/>
            <person name="Yim W.C."/>
            <person name="Priest H.D."/>
            <person name="Zheng C."/>
            <person name="Woodhouse M."/>
            <person name="Edger P.P."/>
            <person name="Guyot R."/>
            <person name="Guo H.B."/>
            <person name="Guo H."/>
            <person name="Zheng G."/>
            <person name="Singh R."/>
            <person name="Sharma A."/>
            <person name="Min X."/>
            <person name="Zheng Y."/>
            <person name="Lee H."/>
            <person name="Gurtowski J."/>
            <person name="Sedlazeck F.J."/>
            <person name="Harkess A."/>
            <person name="McKain M.R."/>
            <person name="Liao Z."/>
            <person name="Fang J."/>
            <person name="Liu J."/>
            <person name="Zhang X."/>
            <person name="Zhang Q."/>
            <person name="Hu W."/>
            <person name="Qin Y."/>
            <person name="Wang K."/>
            <person name="Chen L.Y."/>
            <person name="Shirley N."/>
            <person name="Lin Y.R."/>
            <person name="Liu L.Y."/>
            <person name="Hernandez A.G."/>
            <person name="Wright C.L."/>
            <person name="Bulone V."/>
            <person name="Tuskan G.A."/>
            <person name="Heath K."/>
            <person name="Zee F."/>
            <person name="Moore P.H."/>
            <person name="Sunkar R."/>
            <person name="Leebens-Mack J.H."/>
            <person name="Mockler T."/>
            <person name="Bennetzen J.L."/>
            <person name="Freeling M."/>
            <person name="Sankoff D."/>
            <person name="Paterson A.H."/>
            <person name="Zhu X."/>
            <person name="Yang X."/>
            <person name="Smith J.A."/>
            <person name="Cushman J.C."/>
            <person name="Paull R.E."/>
            <person name="Yu Q."/>
        </authorList>
    </citation>
    <scope>NUCLEOTIDE SEQUENCE [LARGE SCALE GENOMIC DNA]</scope>
    <source>
        <strain evidence="5">cv. F153</strain>
    </source>
</reference>
<dbReference type="GeneID" id="109716300"/>
<gene>
    <name evidence="6" type="primary">LOC109716300</name>
</gene>
<proteinExistence type="predicted"/>
<feature type="domain" description="RecQ mediated genome instability protein 1 OB-fold" evidence="4">
    <location>
        <begin position="84"/>
        <end position="187"/>
    </location>
</feature>
<feature type="compositionally biased region" description="Basic and acidic residues" evidence="3">
    <location>
        <begin position="231"/>
        <end position="242"/>
    </location>
</feature>
<dbReference type="RefSeq" id="XP_020097238.1">
    <property type="nucleotide sequence ID" value="XM_020241649.1"/>
</dbReference>
<evidence type="ECO:0000256" key="1">
    <source>
        <dbReference type="ARBA" id="ARBA00004123"/>
    </source>
</evidence>
<feature type="compositionally biased region" description="Low complexity" evidence="3">
    <location>
        <begin position="35"/>
        <end position="52"/>
    </location>
</feature>
<dbReference type="Gene3D" id="2.40.50.770">
    <property type="entry name" value="RecQ-mediated genome instability protein Rmi1, C-terminal domain"/>
    <property type="match status" value="1"/>
</dbReference>
<feature type="compositionally biased region" description="Basic and acidic residues" evidence="3">
    <location>
        <begin position="257"/>
        <end position="312"/>
    </location>
</feature>
<protein>
    <submittedName>
        <fullName evidence="6">Tudor domain-containing protein 3 isoform X2</fullName>
    </submittedName>
</protein>
<keyword evidence="5" id="KW-1185">Reference proteome</keyword>
<dbReference type="PANTHER" id="PTHR13681">
    <property type="entry name" value="SURVIVAL OF MOTOR NEURON-RELATED-SPLICING FACTOR 30-RELATED"/>
    <property type="match status" value="1"/>
</dbReference>
<name>A0A6P5FUP7_ANACO</name>
<evidence type="ECO:0000313" key="5">
    <source>
        <dbReference type="Proteomes" id="UP000515123"/>
    </source>
</evidence>
<dbReference type="AlphaFoldDB" id="A0A6P5FUP7"/>
<dbReference type="GO" id="GO:0005634">
    <property type="term" value="C:nucleus"/>
    <property type="evidence" value="ECO:0007669"/>
    <property type="project" value="UniProtKB-SubCell"/>
</dbReference>
<dbReference type="PANTHER" id="PTHR13681:SF24">
    <property type="entry name" value="TUDOR DOMAIN-CONTAINING PROTEIN 3"/>
    <property type="match status" value="1"/>
</dbReference>
<evidence type="ECO:0000259" key="4">
    <source>
        <dbReference type="Pfam" id="PF08585"/>
    </source>
</evidence>
<evidence type="ECO:0000256" key="3">
    <source>
        <dbReference type="SAM" id="MobiDB-lite"/>
    </source>
</evidence>
<feature type="region of interest" description="Disordered" evidence="3">
    <location>
        <begin position="31"/>
        <end position="55"/>
    </location>
</feature>
<feature type="region of interest" description="Disordered" evidence="3">
    <location>
        <begin position="222"/>
        <end position="334"/>
    </location>
</feature>
<dbReference type="SMART" id="SM01161">
    <property type="entry name" value="DUF1767"/>
    <property type="match status" value="1"/>
</dbReference>
<organism evidence="5 6">
    <name type="scientific">Ananas comosus</name>
    <name type="common">Pineapple</name>
    <name type="synonym">Ananas ananas</name>
    <dbReference type="NCBI Taxonomy" id="4615"/>
    <lineage>
        <taxon>Eukaryota</taxon>
        <taxon>Viridiplantae</taxon>
        <taxon>Streptophyta</taxon>
        <taxon>Embryophyta</taxon>
        <taxon>Tracheophyta</taxon>
        <taxon>Spermatophyta</taxon>
        <taxon>Magnoliopsida</taxon>
        <taxon>Liliopsida</taxon>
        <taxon>Poales</taxon>
        <taxon>Bromeliaceae</taxon>
        <taxon>Bromelioideae</taxon>
        <taxon>Ananas</taxon>
    </lineage>
</organism>
<accession>A0A6P5FUP7</accession>
<evidence type="ECO:0000256" key="2">
    <source>
        <dbReference type="ARBA" id="ARBA00023242"/>
    </source>
</evidence>
<feature type="compositionally biased region" description="Basic residues" evidence="3">
    <location>
        <begin position="313"/>
        <end position="329"/>
    </location>
</feature>